<evidence type="ECO:0000313" key="1">
    <source>
        <dbReference type="EMBL" id="KIN11703.1"/>
    </source>
</evidence>
<dbReference type="AlphaFoldDB" id="A0A0C3EB94"/>
<dbReference type="OrthoDB" id="5845739at2"/>
<protein>
    <submittedName>
        <fullName evidence="1">Uncharacterized protein</fullName>
    </submittedName>
</protein>
<gene>
    <name evidence="1" type="ORF">SU60_06475</name>
</gene>
<comment type="caution">
    <text evidence="1">The sequence shown here is derived from an EMBL/GenBank/DDBJ whole genome shotgun (WGS) entry which is preliminary data.</text>
</comment>
<sequence>MDLLAPFLISDLERHGASQELIRNAQSLKHSAFRYKQKDIEELSRKLGIESQELMDGHVQYMTSRFTRKMSGIISSYLMKDTGHFAIQCTELCREAEALSLKRNREGKLVPYSAANAVAVDRMLDVVIARATELKNRIADEFFNAETSSVFIEQREAGTFCPEKKTKKRKARRRKSSPIYVKGKPYASLTELAQQTGKAERTLYSRIRDKGLLKAYQTNTMTDENWNSVLSEPPAPNKGPKAANKPITYKGDSYPTLNHLAEAANLTYSALYQRLRHRELLEKARCNELSDMDWEKVLNAIPPNRKADVEIVINGKGYPSVAAVATYFGLAESTLSERLKQADKLELAKENKLTEEEWELFLVPPHPGRKQTTTKE</sequence>
<keyword evidence="2" id="KW-1185">Reference proteome</keyword>
<name>A0A0C3EB94_9VIBR</name>
<proteinExistence type="predicted"/>
<dbReference type="EMBL" id="JXOK01000015">
    <property type="protein sequence ID" value="KIN11703.1"/>
    <property type="molecule type" value="Genomic_DNA"/>
</dbReference>
<dbReference type="STRING" id="50718.SU60_06475"/>
<organism evidence="1 2">
    <name type="scientific">Vibrio mytili</name>
    <dbReference type="NCBI Taxonomy" id="50718"/>
    <lineage>
        <taxon>Bacteria</taxon>
        <taxon>Pseudomonadati</taxon>
        <taxon>Pseudomonadota</taxon>
        <taxon>Gammaproteobacteria</taxon>
        <taxon>Vibrionales</taxon>
        <taxon>Vibrionaceae</taxon>
        <taxon>Vibrio</taxon>
    </lineage>
</organism>
<reference evidence="1 2" key="1">
    <citation type="submission" date="2015-01" db="EMBL/GenBank/DDBJ databases">
        <title>Draft genome of Vibrio mytili type strain CAIM 528.</title>
        <authorList>
            <person name="Gonzalez-Castillo A."/>
            <person name="Gomez-Gil B."/>
            <person name="Enciso-Ibarra J."/>
        </authorList>
    </citation>
    <scope>NUCLEOTIDE SEQUENCE [LARGE SCALE GENOMIC DNA]</scope>
    <source>
        <strain evidence="1 2">CAIM 528</strain>
    </source>
</reference>
<dbReference type="Proteomes" id="UP000031977">
    <property type="component" value="Unassembled WGS sequence"/>
</dbReference>
<accession>A0A0C3EB94</accession>
<dbReference type="RefSeq" id="WP_041154787.1">
    <property type="nucleotide sequence ID" value="NZ_CBCRVP010000007.1"/>
</dbReference>
<evidence type="ECO:0000313" key="2">
    <source>
        <dbReference type="Proteomes" id="UP000031977"/>
    </source>
</evidence>